<dbReference type="FunFam" id="3.40.190.10:FF:000050">
    <property type="entry name" value="Sulfonate ABC transporter substrate-binding protein"/>
    <property type="match status" value="1"/>
</dbReference>
<dbReference type="PANTHER" id="PTHR30024">
    <property type="entry name" value="ALIPHATIC SULFONATES-BINDING PROTEIN-RELATED"/>
    <property type="match status" value="1"/>
</dbReference>
<evidence type="ECO:0000256" key="6">
    <source>
        <dbReference type="ARBA" id="ARBA00070228"/>
    </source>
</evidence>
<proteinExistence type="inferred from homology"/>
<dbReference type="GO" id="GO:0042597">
    <property type="term" value="C:periplasmic space"/>
    <property type="evidence" value="ECO:0007669"/>
    <property type="project" value="UniProtKB-SubCell"/>
</dbReference>
<feature type="domain" description="Solute-binding protein family 3/N-terminal" evidence="8">
    <location>
        <begin position="40"/>
        <end position="257"/>
    </location>
</feature>
<dbReference type="NCBIfam" id="TIGR01728">
    <property type="entry name" value="SsuA_fam"/>
    <property type="match status" value="1"/>
</dbReference>
<evidence type="ECO:0000256" key="3">
    <source>
        <dbReference type="ARBA" id="ARBA00022448"/>
    </source>
</evidence>
<dbReference type="InterPro" id="IPR001638">
    <property type="entry name" value="Solute-binding_3/MltF_N"/>
</dbReference>
<dbReference type="AlphaFoldDB" id="A0A3T1DEV0"/>
<evidence type="ECO:0000256" key="7">
    <source>
        <dbReference type="SAM" id="SignalP"/>
    </source>
</evidence>
<dbReference type="Proteomes" id="UP000289856">
    <property type="component" value="Chromosome"/>
</dbReference>
<evidence type="ECO:0000256" key="2">
    <source>
        <dbReference type="ARBA" id="ARBA00010742"/>
    </source>
</evidence>
<feature type="chain" id="PRO_5019124402" description="Putative aliphatic sulfonates-binding protein" evidence="7">
    <location>
        <begin position="35"/>
        <end position="333"/>
    </location>
</feature>
<dbReference type="EMBL" id="AP019400">
    <property type="protein sequence ID" value="BBI36691.1"/>
    <property type="molecule type" value="Genomic_DNA"/>
</dbReference>
<comment type="similarity">
    <text evidence="2">Belongs to the bacterial solute-binding protein SsuA/TauA family.</text>
</comment>
<dbReference type="GO" id="GO:0042626">
    <property type="term" value="F:ATPase-coupled transmembrane transporter activity"/>
    <property type="evidence" value="ECO:0007669"/>
    <property type="project" value="InterPro"/>
</dbReference>
<dbReference type="KEGG" id="cohn:KCTCHS21_60900"/>
<dbReference type="PANTHER" id="PTHR30024:SF42">
    <property type="entry name" value="ALIPHATIC SULFONATES-BINDING PROTEIN-RELATED"/>
    <property type="match status" value="1"/>
</dbReference>
<evidence type="ECO:0000313" key="10">
    <source>
        <dbReference type="Proteomes" id="UP000289856"/>
    </source>
</evidence>
<evidence type="ECO:0000259" key="8">
    <source>
        <dbReference type="SMART" id="SM00062"/>
    </source>
</evidence>
<dbReference type="SUPFAM" id="SSF53850">
    <property type="entry name" value="Periplasmic binding protein-like II"/>
    <property type="match status" value="1"/>
</dbReference>
<name>A0A3T1DEV0_9BACL</name>
<reference evidence="9 10" key="1">
    <citation type="submission" date="2019-01" db="EMBL/GenBank/DDBJ databases">
        <title>Complete genome sequence of Cohnella hallensis HS21 isolated from Korean fir (Abies koreana) rhizospheric soil.</title>
        <authorList>
            <person name="Jiang L."/>
            <person name="Kang S.W."/>
            <person name="Kim S."/>
            <person name="Jung J."/>
            <person name="Kim C.Y."/>
            <person name="Kim D.H."/>
            <person name="Kim S.W."/>
            <person name="Lee J."/>
        </authorList>
    </citation>
    <scope>NUCLEOTIDE SEQUENCE [LARGE SCALE GENOMIC DNA]</scope>
    <source>
        <strain evidence="9 10">HS21</strain>
    </source>
</reference>
<evidence type="ECO:0000313" key="9">
    <source>
        <dbReference type="EMBL" id="BBI36691.1"/>
    </source>
</evidence>
<organism evidence="9 10">
    <name type="scientific">Cohnella abietis</name>
    <dbReference type="NCBI Taxonomy" id="2507935"/>
    <lineage>
        <taxon>Bacteria</taxon>
        <taxon>Bacillati</taxon>
        <taxon>Bacillota</taxon>
        <taxon>Bacilli</taxon>
        <taxon>Bacillales</taxon>
        <taxon>Paenibacillaceae</taxon>
        <taxon>Cohnella</taxon>
    </lineage>
</organism>
<gene>
    <name evidence="9" type="primary">ssuA</name>
    <name evidence="9" type="ORF">KCTCHS21_60900</name>
</gene>
<dbReference type="Gene3D" id="3.40.190.10">
    <property type="entry name" value="Periplasmic binding protein-like II"/>
    <property type="match status" value="2"/>
</dbReference>
<feature type="signal peptide" evidence="7">
    <location>
        <begin position="1"/>
        <end position="34"/>
    </location>
</feature>
<dbReference type="RefSeq" id="WP_130616175.1">
    <property type="nucleotide sequence ID" value="NZ_AP019400.1"/>
</dbReference>
<dbReference type="Pfam" id="PF09084">
    <property type="entry name" value="NMT1"/>
    <property type="match status" value="1"/>
</dbReference>
<evidence type="ECO:0000256" key="1">
    <source>
        <dbReference type="ARBA" id="ARBA00004418"/>
    </source>
</evidence>
<keyword evidence="10" id="KW-1185">Reference proteome</keyword>
<evidence type="ECO:0000256" key="5">
    <source>
        <dbReference type="ARBA" id="ARBA00055538"/>
    </source>
</evidence>
<keyword evidence="4 7" id="KW-0732">Signal</keyword>
<dbReference type="GO" id="GO:0016020">
    <property type="term" value="C:membrane"/>
    <property type="evidence" value="ECO:0007669"/>
    <property type="project" value="InterPro"/>
</dbReference>
<comment type="subcellular location">
    <subcellularLocation>
        <location evidence="1">Periplasm</location>
    </subcellularLocation>
</comment>
<evidence type="ECO:0000256" key="4">
    <source>
        <dbReference type="ARBA" id="ARBA00022729"/>
    </source>
</evidence>
<keyword evidence="3" id="KW-0813">Transport</keyword>
<sequence length="333" mass="35617">MSISRLFAKSNFVILTVAIVFATLLSGNTAPVQAAAKPVTVNVAINGGLNIFALLKQKGTLEAAFKKYNATVSWSEFPSGPPLLESLASKRVDISLLGDGAALQGLSAGLPFRSIGLVSEGRKLNSILVQPESKIKSIKDLKGKSVAVTKGTTPHVFLIKALAKNGLTEKDLKIVNLQLADALPAFVAGKVDAWVTIDPYTTQLTIQEKGTVLAGADQGIQAPVTLIARTAFAKDHPELVTAFLSAYKEALAWQESHVDDAAQIYAELKQIPAPIVKQVILNQDSTLSPVTKEAIATQQASADVLFKEKFLKKKVKYADSVDNTFVKKVLKLK</sequence>
<accession>A0A3T1DEV0</accession>
<dbReference type="OrthoDB" id="286202at2"/>
<protein>
    <recommendedName>
        <fullName evidence="6">Putative aliphatic sulfonates-binding protein</fullName>
    </recommendedName>
</protein>
<dbReference type="InterPro" id="IPR015168">
    <property type="entry name" value="SsuA/THI5"/>
</dbReference>
<comment type="function">
    <text evidence="5">Part of a binding-protein-dependent transport system for aliphatic sulfonates. Putative binding protein.</text>
</comment>
<dbReference type="SMART" id="SM00062">
    <property type="entry name" value="PBPb"/>
    <property type="match status" value="1"/>
</dbReference>
<dbReference type="InterPro" id="IPR010067">
    <property type="entry name" value="ABC_SsuA_sub-bd"/>
</dbReference>